<keyword evidence="2" id="KW-0813">Transport</keyword>
<feature type="domain" description="PTS EIIA type-1" evidence="7">
    <location>
        <begin position="28"/>
        <end position="132"/>
    </location>
</feature>
<keyword evidence="5" id="KW-0598">Phosphotransferase system</keyword>
<dbReference type="SUPFAM" id="SSF51261">
    <property type="entry name" value="Duplicated hybrid motif"/>
    <property type="match status" value="1"/>
</dbReference>
<keyword evidence="6" id="KW-0418">Kinase</keyword>
<dbReference type="Gene3D" id="2.70.70.10">
    <property type="entry name" value="Glucose Permease (Domain IIA)"/>
    <property type="match status" value="1"/>
</dbReference>
<dbReference type="PANTHER" id="PTHR45008">
    <property type="entry name" value="PTS SYSTEM GLUCOSE-SPECIFIC EIIA COMPONENT"/>
    <property type="match status" value="1"/>
</dbReference>
<dbReference type="HOGENOM" id="CLU_012312_5_3_9"/>
<dbReference type="FunFam" id="2.70.70.10:FF:000001">
    <property type="entry name" value="PTS system glucose-specific IIA component"/>
    <property type="match status" value="1"/>
</dbReference>
<sequence>MFNIFKQKEIYINAPFKGEIIQLQDVADQAFAQKMLGDGFAIIPEENILQSPVSGEIIQIFPTGHALGIKTKNDLEVLVHIGIDTVELAGQGFKKLVKQGEKVEVGRALIEFDLDYIKENSPSIATPVIITNMEKVKNMELLKTASVRAGEKVLKIILA</sequence>
<dbReference type="EMBL" id="CP002304">
    <property type="protein sequence ID" value="ADQ13640.1"/>
    <property type="molecule type" value="Genomic_DNA"/>
</dbReference>
<dbReference type="InterPro" id="IPR001127">
    <property type="entry name" value="PTS_EIIA_1_perm"/>
</dbReference>
<name>E4RNV0_HALHG</name>
<dbReference type="GO" id="GO:0009401">
    <property type="term" value="P:phosphoenolpyruvate-dependent sugar phosphotransferase system"/>
    <property type="evidence" value="ECO:0007669"/>
    <property type="project" value="UniProtKB-KW"/>
</dbReference>
<dbReference type="InterPro" id="IPR050890">
    <property type="entry name" value="PTS_EIIA_component"/>
</dbReference>
<comment type="subcellular location">
    <subcellularLocation>
        <location evidence="1">Cytoplasm</location>
    </subcellularLocation>
</comment>
<dbReference type="AlphaFoldDB" id="E4RNV0"/>
<evidence type="ECO:0000259" key="7">
    <source>
        <dbReference type="PROSITE" id="PS51093"/>
    </source>
</evidence>
<evidence type="ECO:0000256" key="3">
    <source>
        <dbReference type="ARBA" id="ARBA00022597"/>
    </source>
</evidence>
<dbReference type="RefSeq" id="WP_013404746.1">
    <property type="nucleotide sequence ID" value="NC_014654.1"/>
</dbReference>
<reference evidence="8 9" key="1">
    <citation type="submission" date="2010-11" db="EMBL/GenBank/DDBJ databases">
        <title>Complete sequence of Halanaerobium sp. sapolanicus.</title>
        <authorList>
            <consortium name="US DOE Joint Genome Institute"/>
            <person name="Lucas S."/>
            <person name="Copeland A."/>
            <person name="Lapidus A."/>
            <person name="Cheng J.-F."/>
            <person name="Bruce D."/>
            <person name="Goodwin L."/>
            <person name="Pitluck S."/>
            <person name="Davenport K."/>
            <person name="Detter J.C."/>
            <person name="Han C."/>
            <person name="Tapia R."/>
            <person name="Land M."/>
            <person name="Hauser L."/>
            <person name="Jeffries C."/>
            <person name="Kyrpides N."/>
            <person name="Ivanova N."/>
            <person name="Mikhailova N."/>
            <person name="Begemann M.B."/>
            <person name="Mormile M.R."/>
            <person name="Wall J.D."/>
            <person name="Elias D.A."/>
            <person name="Woyke T."/>
        </authorList>
    </citation>
    <scope>NUCLEOTIDE SEQUENCE [LARGE SCALE GENOMIC DNA]</scope>
    <source>
        <strain evidence="9">sapolanicus</strain>
    </source>
</reference>
<dbReference type="PANTHER" id="PTHR45008:SF1">
    <property type="entry name" value="PTS SYSTEM GLUCOSE-SPECIFIC EIIA COMPONENT"/>
    <property type="match status" value="1"/>
</dbReference>
<evidence type="ECO:0000313" key="8">
    <source>
        <dbReference type="EMBL" id="ADQ13640.1"/>
    </source>
</evidence>
<evidence type="ECO:0000256" key="4">
    <source>
        <dbReference type="ARBA" id="ARBA00022679"/>
    </source>
</evidence>
<dbReference type="GO" id="GO:0005737">
    <property type="term" value="C:cytoplasm"/>
    <property type="evidence" value="ECO:0007669"/>
    <property type="project" value="UniProtKB-SubCell"/>
</dbReference>
<accession>E4RNV0</accession>
<evidence type="ECO:0000256" key="1">
    <source>
        <dbReference type="ARBA" id="ARBA00004496"/>
    </source>
</evidence>
<keyword evidence="9" id="KW-1185">Reference proteome</keyword>
<dbReference type="PROSITE" id="PS51093">
    <property type="entry name" value="PTS_EIIA_TYPE_1"/>
    <property type="match status" value="1"/>
</dbReference>
<protein>
    <submittedName>
        <fullName evidence="8">PTS system, glucose subfamily, IIA subunit</fullName>
    </submittedName>
</protein>
<dbReference type="Pfam" id="PF00358">
    <property type="entry name" value="PTS_EIIA_1"/>
    <property type="match status" value="1"/>
</dbReference>
<evidence type="ECO:0000313" key="9">
    <source>
        <dbReference type="Proteomes" id="UP000007434"/>
    </source>
</evidence>
<evidence type="ECO:0000256" key="2">
    <source>
        <dbReference type="ARBA" id="ARBA00022448"/>
    </source>
</evidence>
<dbReference type="InterPro" id="IPR011055">
    <property type="entry name" value="Dup_hybrid_motif"/>
</dbReference>
<dbReference type="OrthoDB" id="92465at2"/>
<organism evidence="8 9">
    <name type="scientific">Halanaerobium hydrogeniformans</name>
    <name type="common">Halanaerobium sp. (strain sapolanicus)</name>
    <dbReference type="NCBI Taxonomy" id="656519"/>
    <lineage>
        <taxon>Bacteria</taxon>
        <taxon>Bacillati</taxon>
        <taxon>Bacillota</taxon>
        <taxon>Clostridia</taxon>
        <taxon>Halanaerobiales</taxon>
        <taxon>Halanaerobiaceae</taxon>
        <taxon>Halanaerobium</taxon>
    </lineage>
</organism>
<dbReference type="eggNOG" id="COG2190">
    <property type="taxonomic scope" value="Bacteria"/>
</dbReference>
<keyword evidence="3" id="KW-0762">Sugar transport</keyword>
<dbReference type="KEGG" id="has:Halsa_0150"/>
<evidence type="ECO:0000256" key="5">
    <source>
        <dbReference type="ARBA" id="ARBA00022683"/>
    </source>
</evidence>
<dbReference type="GO" id="GO:0016301">
    <property type="term" value="F:kinase activity"/>
    <property type="evidence" value="ECO:0007669"/>
    <property type="project" value="UniProtKB-KW"/>
</dbReference>
<dbReference type="STRING" id="656519.Halsa_0150"/>
<evidence type="ECO:0000256" key="6">
    <source>
        <dbReference type="ARBA" id="ARBA00022777"/>
    </source>
</evidence>
<reference evidence="8 9" key="2">
    <citation type="journal article" date="2011" name="J. Bacteriol.">
        <title>Complete Genome Sequence of the Haloalkaliphilic, Hydrogen Producing Halanaerobium hydrogenoformans.</title>
        <authorList>
            <person name="Brown S.D."/>
            <person name="Begemann M.B."/>
            <person name="Mormile M.R."/>
            <person name="Wall J.D."/>
            <person name="Han C.S."/>
            <person name="Goodwin L.A."/>
            <person name="Pitluck S."/>
            <person name="Land M.L."/>
            <person name="Hauser L.J."/>
            <person name="Elias D.A."/>
        </authorList>
    </citation>
    <scope>NUCLEOTIDE SEQUENCE [LARGE SCALE GENOMIC DNA]</scope>
    <source>
        <strain evidence="9">sapolanicus</strain>
    </source>
</reference>
<dbReference type="NCBIfam" id="TIGR00830">
    <property type="entry name" value="PTBA"/>
    <property type="match status" value="1"/>
</dbReference>
<keyword evidence="4" id="KW-0808">Transferase</keyword>
<proteinExistence type="predicted"/>
<gene>
    <name evidence="8" type="ordered locus">Halsa_0150</name>
</gene>
<dbReference type="Proteomes" id="UP000007434">
    <property type="component" value="Chromosome"/>
</dbReference>